<reference evidence="3" key="1">
    <citation type="journal article" date="2019" name="Int. J. Syst. Evol. Microbiol.">
        <title>The Global Catalogue of Microorganisms (GCM) 10K type strain sequencing project: providing services to taxonomists for standard genome sequencing and annotation.</title>
        <authorList>
            <consortium name="The Broad Institute Genomics Platform"/>
            <consortium name="The Broad Institute Genome Sequencing Center for Infectious Disease"/>
            <person name="Wu L."/>
            <person name="Ma J."/>
        </authorList>
    </citation>
    <scope>NUCLEOTIDE SEQUENCE [LARGE SCALE GENOMIC DNA]</scope>
    <source>
        <strain evidence="3">WYCCWR 12678</strain>
    </source>
</reference>
<evidence type="ECO:0000313" key="3">
    <source>
        <dbReference type="Proteomes" id="UP001596002"/>
    </source>
</evidence>
<protein>
    <recommendedName>
        <fullName evidence="1">UmuC domain-containing protein</fullName>
    </recommendedName>
</protein>
<dbReference type="Proteomes" id="UP001596002">
    <property type="component" value="Unassembled WGS sequence"/>
</dbReference>
<keyword evidence="3" id="KW-1185">Reference proteome</keyword>
<accession>A0ABV9PY33</accession>
<dbReference type="PROSITE" id="PS50173">
    <property type="entry name" value="UMUC"/>
    <property type="match status" value="1"/>
</dbReference>
<name>A0ABV9PY33_9BACL</name>
<dbReference type="SUPFAM" id="SSF56672">
    <property type="entry name" value="DNA/RNA polymerases"/>
    <property type="match status" value="1"/>
</dbReference>
<evidence type="ECO:0000259" key="1">
    <source>
        <dbReference type="PROSITE" id="PS50173"/>
    </source>
</evidence>
<comment type="caution">
    <text evidence="2">The sequence shown here is derived from an EMBL/GenBank/DDBJ whole genome shotgun (WGS) entry which is preliminary data.</text>
</comment>
<dbReference type="InterPro" id="IPR043502">
    <property type="entry name" value="DNA/RNA_pol_sf"/>
</dbReference>
<dbReference type="Pfam" id="PF00817">
    <property type="entry name" value="IMS"/>
    <property type="match status" value="1"/>
</dbReference>
<evidence type="ECO:0000313" key="2">
    <source>
        <dbReference type="EMBL" id="MFC4766705.1"/>
    </source>
</evidence>
<feature type="domain" description="UmuC" evidence="1">
    <location>
        <begin position="1"/>
        <end position="83"/>
    </location>
</feature>
<proteinExistence type="predicted"/>
<dbReference type="InterPro" id="IPR001126">
    <property type="entry name" value="UmuC"/>
</dbReference>
<organism evidence="2 3">
    <name type="scientific">Effusibacillus consociatus</name>
    <dbReference type="NCBI Taxonomy" id="1117041"/>
    <lineage>
        <taxon>Bacteria</taxon>
        <taxon>Bacillati</taxon>
        <taxon>Bacillota</taxon>
        <taxon>Bacilli</taxon>
        <taxon>Bacillales</taxon>
        <taxon>Alicyclobacillaceae</taxon>
        <taxon>Effusibacillus</taxon>
    </lineage>
</organism>
<sequence length="107" mass="11863">MQSFYASCEAASRPEFALDRHEYDDSTDPALVVSGDPQLRSGIILAATPTAKKAGIENAMRLGEALQRCPKTFISVRRLPLSYWNCWMRSVEEQGLQDRKAGVWGSG</sequence>
<dbReference type="EMBL" id="JBHSHC010000028">
    <property type="protein sequence ID" value="MFC4766705.1"/>
    <property type="molecule type" value="Genomic_DNA"/>
</dbReference>
<gene>
    <name evidence="2" type="ORF">ACFO8Q_04865</name>
</gene>
<dbReference type="Gene3D" id="3.40.1170.60">
    <property type="match status" value="1"/>
</dbReference>
<dbReference type="RefSeq" id="WP_380024599.1">
    <property type="nucleotide sequence ID" value="NZ_JBHSHC010000028.1"/>
</dbReference>